<dbReference type="InterPro" id="IPR041881">
    <property type="entry name" value="PqqD_sf"/>
</dbReference>
<dbReference type="Proteomes" id="UP001156882">
    <property type="component" value="Unassembled WGS sequence"/>
</dbReference>
<organism evidence="4 5">
    <name type="scientific">Labrys miyagiensis</name>
    <dbReference type="NCBI Taxonomy" id="346912"/>
    <lineage>
        <taxon>Bacteria</taxon>
        <taxon>Pseudomonadati</taxon>
        <taxon>Pseudomonadota</taxon>
        <taxon>Alphaproteobacteria</taxon>
        <taxon>Hyphomicrobiales</taxon>
        <taxon>Xanthobacteraceae</taxon>
        <taxon>Labrys</taxon>
    </lineage>
</organism>
<comment type="subunit">
    <text evidence="2">Monomer. Interacts with PqqE.</text>
</comment>
<keyword evidence="5" id="KW-1185">Reference proteome</keyword>
<proteinExistence type="predicted"/>
<dbReference type="EMBL" id="BSPC01000061">
    <property type="protein sequence ID" value="GLS22367.1"/>
    <property type="molecule type" value="Genomic_DNA"/>
</dbReference>
<dbReference type="Gene3D" id="1.10.10.1150">
    <property type="entry name" value="Coenzyme PQQ synthesis protein D (PqqD)"/>
    <property type="match status" value="1"/>
</dbReference>
<evidence type="ECO:0000313" key="4">
    <source>
        <dbReference type="EMBL" id="GLS22367.1"/>
    </source>
</evidence>
<protein>
    <recommendedName>
        <fullName evidence="6">Pyrroloquinoline quinone biosynthesis protein D</fullName>
    </recommendedName>
</protein>
<comment type="pathway">
    <text evidence="1">Cofactor biosynthesis; pyrroloquinoline quinone biosynthesis.</text>
</comment>
<sequence length="81" mass="9183">MPRGVKLRFDEVRGKHVLLAPERAFSLDEIALAVVKLIDGRRSVNDIVDVLAERYVEARQVIAVDVTAMLNDLLTKRLIDR</sequence>
<evidence type="ECO:0008006" key="6">
    <source>
        <dbReference type="Google" id="ProtNLM"/>
    </source>
</evidence>
<name>A0ABQ6CPU0_9HYPH</name>
<gene>
    <name evidence="4" type="ORF">GCM10007874_53850</name>
</gene>
<reference evidence="5" key="1">
    <citation type="journal article" date="2019" name="Int. J. Syst. Evol. Microbiol.">
        <title>The Global Catalogue of Microorganisms (GCM) 10K type strain sequencing project: providing services to taxonomists for standard genome sequencing and annotation.</title>
        <authorList>
            <consortium name="The Broad Institute Genomics Platform"/>
            <consortium name="The Broad Institute Genome Sequencing Center for Infectious Disease"/>
            <person name="Wu L."/>
            <person name="Ma J."/>
        </authorList>
    </citation>
    <scope>NUCLEOTIDE SEQUENCE [LARGE SCALE GENOMIC DNA]</scope>
    <source>
        <strain evidence="5">NBRC 101365</strain>
    </source>
</reference>
<evidence type="ECO:0000256" key="2">
    <source>
        <dbReference type="ARBA" id="ARBA00011741"/>
    </source>
</evidence>
<evidence type="ECO:0000256" key="1">
    <source>
        <dbReference type="ARBA" id="ARBA00004886"/>
    </source>
</evidence>
<dbReference type="Pfam" id="PF05402">
    <property type="entry name" value="PqqD"/>
    <property type="match status" value="1"/>
</dbReference>
<keyword evidence="3" id="KW-0884">PQQ biosynthesis</keyword>
<evidence type="ECO:0000256" key="3">
    <source>
        <dbReference type="ARBA" id="ARBA00022905"/>
    </source>
</evidence>
<comment type="caution">
    <text evidence="4">The sequence shown here is derived from an EMBL/GenBank/DDBJ whole genome shotgun (WGS) entry which is preliminary data.</text>
</comment>
<accession>A0ABQ6CPU0</accession>
<dbReference type="InterPro" id="IPR022479">
    <property type="entry name" value="PqqD_bac"/>
</dbReference>
<dbReference type="InterPro" id="IPR008792">
    <property type="entry name" value="PQQD"/>
</dbReference>
<dbReference type="NCBIfam" id="TIGR03859">
    <property type="entry name" value="PQQ_PqqD"/>
    <property type="match status" value="1"/>
</dbReference>
<evidence type="ECO:0000313" key="5">
    <source>
        <dbReference type="Proteomes" id="UP001156882"/>
    </source>
</evidence>